<dbReference type="GO" id="GO:0005737">
    <property type="term" value="C:cytoplasm"/>
    <property type="evidence" value="ECO:0007669"/>
    <property type="project" value="TreeGrafter"/>
</dbReference>
<evidence type="ECO:0000313" key="5">
    <source>
        <dbReference type="EMBL" id="KDQ17739.1"/>
    </source>
</evidence>
<keyword evidence="4" id="KW-0677">Repeat</keyword>
<dbReference type="GO" id="GO:0008318">
    <property type="term" value="F:protein prenyltransferase activity"/>
    <property type="evidence" value="ECO:0007669"/>
    <property type="project" value="InterPro"/>
</dbReference>
<gene>
    <name evidence="5" type="ORF">BOTBODRAFT_29895</name>
</gene>
<dbReference type="PANTHER" id="PTHR11129:SF3">
    <property type="entry name" value="PROTEIN PRENYLTRANSFERASE ALPHA SUBUNIT REPEAT-CONTAINING PROTEIN 1"/>
    <property type="match status" value="1"/>
</dbReference>
<proteinExistence type="inferred from homology"/>
<protein>
    <recommendedName>
        <fullName evidence="7">Protein prenylyltransferase</fullName>
    </recommendedName>
</protein>
<evidence type="ECO:0000256" key="2">
    <source>
        <dbReference type="ARBA" id="ARBA00022602"/>
    </source>
</evidence>
<evidence type="ECO:0000313" key="6">
    <source>
        <dbReference type="Proteomes" id="UP000027195"/>
    </source>
</evidence>
<dbReference type="Pfam" id="PF01239">
    <property type="entry name" value="PPTA"/>
    <property type="match status" value="2"/>
</dbReference>
<keyword evidence="3" id="KW-0808">Transferase</keyword>
<reference evidence="6" key="1">
    <citation type="journal article" date="2014" name="Proc. Natl. Acad. Sci. U.S.A.">
        <title>Extensive sampling of basidiomycete genomes demonstrates inadequacy of the white-rot/brown-rot paradigm for wood decay fungi.</title>
        <authorList>
            <person name="Riley R."/>
            <person name="Salamov A.A."/>
            <person name="Brown D.W."/>
            <person name="Nagy L.G."/>
            <person name="Floudas D."/>
            <person name="Held B.W."/>
            <person name="Levasseur A."/>
            <person name="Lombard V."/>
            <person name="Morin E."/>
            <person name="Otillar R."/>
            <person name="Lindquist E.A."/>
            <person name="Sun H."/>
            <person name="LaButti K.M."/>
            <person name="Schmutz J."/>
            <person name="Jabbour D."/>
            <person name="Luo H."/>
            <person name="Baker S.E."/>
            <person name="Pisabarro A.G."/>
            <person name="Walton J.D."/>
            <person name="Blanchette R.A."/>
            <person name="Henrissat B."/>
            <person name="Martin F."/>
            <person name="Cullen D."/>
            <person name="Hibbett D.S."/>
            <person name="Grigoriev I.V."/>
        </authorList>
    </citation>
    <scope>NUCLEOTIDE SEQUENCE [LARGE SCALE GENOMIC DNA]</scope>
    <source>
        <strain evidence="6">FD-172 SS1</strain>
    </source>
</reference>
<name>A0A067MQ85_BOTB1</name>
<dbReference type="EMBL" id="KL198023">
    <property type="protein sequence ID" value="KDQ17739.1"/>
    <property type="molecule type" value="Genomic_DNA"/>
</dbReference>
<dbReference type="InterPro" id="IPR002088">
    <property type="entry name" value="Prenyl_trans_a"/>
</dbReference>
<dbReference type="InParanoid" id="A0A067MQ85"/>
<dbReference type="Gene3D" id="1.25.40.120">
    <property type="entry name" value="Protein prenylyltransferase"/>
    <property type="match status" value="1"/>
</dbReference>
<dbReference type="AlphaFoldDB" id="A0A067MQ85"/>
<evidence type="ECO:0008006" key="7">
    <source>
        <dbReference type="Google" id="ProtNLM"/>
    </source>
</evidence>
<dbReference type="PROSITE" id="PS51147">
    <property type="entry name" value="PFTA"/>
    <property type="match status" value="1"/>
</dbReference>
<dbReference type="Proteomes" id="UP000027195">
    <property type="component" value="Unassembled WGS sequence"/>
</dbReference>
<organism evidence="5 6">
    <name type="scientific">Botryobasidium botryosum (strain FD-172 SS1)</name>
    <dbReference type="NCBI Taxonomy" id="930990"/>
    <lineage>
        <taxon>Eukaryota</taxon>
        <taxon>Fungi</taxon>
        <taxon>Dikarya</taxon>
        <taxon>Basidiomycota</taxon>
        <taxon>Agaricomycotina</taxon>
        <taxon>Agaricomycetes</taxon>
        <taxon>Cantharellales</taxon>
        <taxon>Botryobasidiaceae</taxon>
        <taxon>Botryobasidium</taxon>
    </lineage>
</organism>
<evidence type="ECO:0000256" key="3">
    <source>
        <dbReference type="ARBA" id="ARBA00022679"/>
    </source>
</evidence>
<keyword evidence="6" id="KW-1185">Reference proteome</keyword>
<comment type="similarity">
    <text evidence="1">Belongs to the protein prenyltransferase subunit alpha family.</text>
</comment>
<dbReference type="PANTHER" id="PTHR11129">
    <property type="entry name" value="PROTEIN FARNESYLTRANSFERASE ALPHA SUBUNIT/RAB GERANYLGERANYL TRANSFERASE ALPHA SUBUNIT"/>
    <property type="match status" value="1"/>
</dbReference>
<evidence type="ECO:0000256" key="4">
    <source>
        <dbReference type="ARBA" id="ARBA00022737"/>
    </source>
</evidence>
<sequence>MLVTRLSPAPTAIEIIPGDGSEWISQNSDSISPFLFIDAHLGVPQKALRKAYIEAMAVFHRASERRKRGDTSDENDALVAASTSVILLANPDHNTALNRRKELVLRGALRAPEELDLCAAILSEARNSKASLLWHHRRWLLQYMYPPGVDIAEEVRQAERLESAAPADALAREFDIVEKAAEAYPRNYHAWAHRYACLRCLVMSARTARPGAFVDLLVKERERMEVWVDRHVGDHTAMQYLCHVIEGMWEIGLEERNLPRRCDSRTLAHAFAMVRSYPEHEAVWAYLREVCLLVQRWCREGSFWEDARALSALLVAKGEPTQDEEEGRGEDGAVRIRTARDAAREQSQKAAILARKFSIWSNIMDGTITVNAQLLSQLRRESAGASAA</sequence>
<keyword evidence="2" id="KW-0637">Prenyltransferase</keyword>
<dbReference type="HOGENOM" id="CLU_066043_0_0_1"/>
<accession>A0A067MQ85</accession>
<dbReference type="SUPFAM" id="SSF48439">
    <property type="entry name" value="Protein prenylyltransferase"/>
    <property type="match status" value="1"/>
</dbReference>
<evidence type="ECO:0000256" key="1">
    <source>
        <dbReference type="ARBA" id="ARBA00006734"/>
    </source>
</evidence>
<dbReference type="OrthoDB" id="1924260at2759"/>